<dbReference type="AlphaFoldDB" id="A0A1M6UCU3"/>
<evidence type="ECO:0000313" key="1">
    <source>
        <dbReference type="EMBL" id="SHK67052.1"/>
    </source>
</evidence>
<dbReference type="EMBL" id="FRAF01000019">
    <property type="protein sequence ID" value="SHK67052.1"/>
    <property type="molecule type" value="Genomic_DNA"/>
</dbReference>
<evidence type="ECO:0000313" key="2">
    <source>
        <dbReference type="Proteomes" id="UP000184016"/>
    </source>
</evidence>
<dbReference type="Proteomes" id="UP000184016">
    <property type="component" value="Unassembled WGS sequence"/>
</dbReference>
<protein>
    <recommendedName>
        <fullName evidence="3">Type II toxin-antitoxin system RelE/ParE family toxin</fullName>
    </recommendedName>
</protein>
<dbReference type="RefSeq" id="WP_072874659.1">
    <property type="nucleotide sequence ID" value="NZ_FRAF01000019.1"/>
</dbReference>
<gene>
    <name evidence="1" type="ORF">SAMN05443507_11946</name>
</gene>
<name>A0A1M6UCU3_9BACL</name>
<reference evidence="2" key="1">
    <citation type="submission" date="2016-11" db="EMBL/GenBank/DDBJ databases">
        <authorList>
            <person name="Varghese N."/>
            <person name="Submissions S."/>
        </authorList>
    </citation>
    <scope>NUCLEOTIDE SEQUENCE [LARGE SCALE GENOMIC DNA]</scope>
    <source>
        <strain evidence="2">USBA-503</strain>
    </source>
</reference>
<dbReference type="OrthoDB" id="425602at2"/>
<evidence type="ECO:0008006" key="3">
    <source>
        <dbReference type="Google" id="ProtNLM"/>
    </source>
</evidence>
<organism evidence="1 2">
    <name type="scientific">Alicyclobacillus tolerans</name>
    <dbReference type="NCBI Taxonomy" id="90970"/>
    <lineage>
        <taxon>Bacteria</taxon>
        <taxon>Bacillati</taxon>
        <taxon>Bacillota</taxon>
        <taxon>Bacilli</taxon>
        <taxon>Bacillales</taxon>
        <taxon>Alicyclobacillaceae</taxon>
        <taxon>Alicyclobacillus</taxon>
    </lineage>
</organism>
<proteinExistence type="predicted"/>
<keyword evidence="2" id="KW-1185">Reference proteome</keyword>
<dbReference type="STRING" id="1830138.SAMN05443507_11946"/>
<accession>A0A1M6UCU3</accession>
<sequence>MSVRLDLNNEVFQEHWLSLEKQQQLDVLRTLKKIRQMTWQQIYSDQGLRWEKILSKKGPGGRDIFTIRVTKEHRAIVYRREEWMIFLSLHPNHDSAYTR</sequence>